<evidence type="ECO:0000313" key="12">
    <source>
        <dbReference type="Proteomes" id="UP000583929"/>
    </source>
</evidence>
<feature type="transmembrane region" description="Helical" evidence="10">
    <location>
        <begin position="185"/>
        <end position="206"/>
    </location>
</feature>
<dbReference type="EMBL" id="JAATIQ010000362">
    <property type="protein sequence ID" value="KAF4359876.1"/>
    <property type="molecule type" value="Genomic_DNA"/>
</dbReference>
<evidence type="ECO:0000256" key="8">
    <source>
        <dbReference type="ARBA" id="ARBA00022989"/>
    </source>
</evidence>
<keyword evidence="8 10" id="KW-1133">Transmembrane helix</keyword>
<dbReference type="Proteomes" id="UP000583929">
    <property type="component" value="Unassembled WGS sequence"/>
</dbReference>
<dbReference type="Pfam" id="PF01040">
    <property type="entry name" value="UbiA"/>
    <property type="match status" value="1"/>
</dbReference>
<dbReference type="InterPro" id="IPR000537">
    <property type="entry name" value="UbiA_prenyltransferase"/>
</dbReference>
<keyword evidence="5" id="KW-0808">Transferase</keyword>
<dbReference type="GO" id="GO:0016765">
    <property type="term" value="F:transferase activity, transferring alkyl or aryl (other than methyl) groups"/>
    <property type="evidence" value="ECO:0007669"/>
    <property type="project" value="InterPro"/>
</dbReference>
<dbReference type="Gene3D" id="1.10.357.140">
    <property type="entry name" value="UbiA prenyltransferase"/>
    <property type="match status" value="1"/>
</dbReference>
<keyword evidence="4" id="KW-0934">Plastid</keyword>
<feature type="transmembrane region" description="Helical" evidence="10">
    <location>
        <begin position="324"/>
        <end position="346"/>
    </location>
</feature>
<sequence length="404" mass="45718">MELSSVCNFSFQTNYHTLLNPHNKNPKSSLLSHQHPKTPIITSSYNNFPSNYCSNKNFHLQNRCSKSLLIAKNSIRTDVSANQTEPPESNTKYSVVTKILNFGHTCWKLQRPYTFIGVISCACGLFGRELFHNTNLLSWSLMLKAFSSLMVILSVNLCTNIINQITDLDIDRINKPDLPLASGEMSIETAWIMSIIVALTGLILTIKLNCGPLFISLYCVSILVGALYSVPPFRWKQNPNTAFSSYFMVIYFIIRSGDRKFHMLYASRAAFGLPFEMSPPFTFILAFVKSMGSALFLCKDVSDIEGDSKHGISTLATRYGAKNITFLCSGIVLLTYVSAILAAIIWPQAFKSNVMLLSHATLAFWLIFQTREFALTNYNPEAGRKFYEFMWKLHYAEYLVYVFI</sequence>
<feature type="transmembrane region" description="Helical" evidence="10">
    <location>
        <begin position="213"/>
        <end position="231"/>
    </location>
</feature>
<proteinExistence type="inferred from homology"/>
<gene>
    <name evidence="11" type="ORF">G4B88_000869</name>
</gene>
<evidence type="ECO:0000313" key="11">
    <source>
        <dbReference type="EMBL" id="KAF4359876.1"/>
    </source>
</evidence>
<keyword evidence="7" id="KW-0809">Transit peptide</keyword>
<evidence type="ECO:0000256" key="5">
    <source>
        <dbReference type="ARBA" id="ARBA00022679"/>
    </source>
</evidence>
<dbReference type="AlphaFoldDB" id="A0A7J6ENJ7"/>
<dbReference type="PANTHER" id="PTHR43009">
    <property type="entry name" value="HOMOGENTISATE SOLANESYLTRANSFERASE, CHLOROPLASTIC"/>
    <property type="match status" value="1"/>
</dbReference>
<comment type="similarity">
    <text evidence="2">Belongs to the UbiA prenyltransferase family.</text>
</comment>
<evidence type="ECO:0000256" key="9">
    <source>
        <dbReference type="ARBA" id="ARBA00023136"/>
    </source>
</evidence>
<keyword evidence="9 10" id="KW-0472">Membrane</keyword>
<name>A0A7J6ENJ7_CANSA</name>
<dbReference type="GO" id="GO:0031969">
    <property type="term" value="C:chloroplast membrane"/>
    <property type="evidence" value="ECO:0007669"/>
    <property type="project" value="UniProtKB-SubCell"/>
</dbReference>
<protein>
    <submittedName>
        <fullName evidence="11">Uncharacterized protein</fullName>
    </submittedName>
</protein>
<comment type="subcellular location">
    <subcellularLocation>
        <location evidence="1">Plastid</location>
        <location evidence="1">Chloroplast membrane</location>
        <topology evidence="1">Multi-pass membrane protein</topology>
    </subcellularLocation>
</comment>
<comment type="caution">
    <text evidence="11">The sequence shown here is derived from an EMBL/GenBank/DDBJ whole genome shotgun (WGS) entry which is preliminary data.</text>
</comment>
<evidence type="ECO:0000256" key="3">
    <source>
        <dbReference type="ARBA" id="ARBA00022528"/>
    </source>
</evidence>
<keyword evidence="3" id="KW-0150">Chloroplast</keyword>
<feature type="transmembrane region" description="Helical" evidence="10">
    <location>
        <begin position="237"/>
        <end position="254"/>
    </location>
</feature>
<dbReference type="PANTHER" id="PTHR43009:SF10">
    <property type="entry name" value="HOMOGENTISATE SOLANESYLTRANSFERASE, CHLOROPLASTIC"/>
    <property type="match status" value="1"/>
</dbReference>
<reference evidence="11 12" key="1">
    <citation type="journal article" date="2020" name="bioRxiv">
        <title>Sequence and annotation of 42 cannabis genomes reveals extensive copy number variation in cannabinoid synthesis and pathogen resistance genes.</title>
        <authorList>
            <person name="Mckernan K.J."/>
            <person name="Helbert Y."/>
            <person name="Kane L.T."/>
            <person name="Ebling H."/>
            <person name="Zhang L."/>
            <person name="Liu B."/>
            <person name="Eaton Z."/>
            <person name="Mclaughlin S."/>
            <person name="Kingan S."/>
            <person name="Baybayan P."/>
            <person name="Concepcion G."/>
            <person name="Jordan M."/>
            <person name="Riva A."/>
            <person name="Barbazuk W."/>
            <person name="Harkins T."/>
        </authorList>
    </citation>
    <scope>NUCLEOTIDE SEQUENCE [LARGE SCALE GENOMIC DNA]</scope>
    <source>
        <strain evidence="12">cv. Jamaican Lion 4</strain>
        <tissue evidence="11">Leaf</tissue>
    </source>
</reference>
<organism evidence="11 12">
    <name type="scientific">Cannabis sativa</name>
    <name type="common">Hemp</name>
    <name type="synonym">Marijuana</name>
    <dbReference type="NCBI Taxonomy" id="3483"/>
    <lineage>
        <taxon>Eukaryota</taxon>
        <taxon>Viridiplantae</taxon>
        <taxon>Streptophyta</taxon>
        <taxon>Embryophyta</taxon>
        <taxon>Tracheophyta</taxon>
        <taxon>Spermatophyta</taxon>
        <taxon>Magnoliopsida</taxon>
        <taxon>eudicotyledons</taxon>
        <taxon>Gunneridae</taxon>
        <taxon>Pentapetalae</taxon>
        <taxon>rosids</taxon>
        <taxon>fabids</taxon>
        <taxon>Rosales</taxon>
        <taxon>Cannabaceae</taxon>
        <taxon>Cannabis</taxon>
    </lineage>
</organism>
<evidence type="ECO:0000256" key="2">
    <source>
        <dbReference type="ARBA" id="ARBA00005985"/>
    </source>
</evidence>
<evidence type="ECO:0000256" key="10">
    <source>
        <dbReference type="SAM" id="Phobius"/>
    </source>
</evidence>
<evidence type="ECO:0000256" key="4">
    <source>
        <dbReference type="ARBA" id="ARBA00022640"/>
    </source>
</evidence>
<evidence type="ECO:0000256" key="1">
    <source>
        <dbReference type="ARBA" id="ARBA00004508"/>
    </source>
</evidence>
<keyword evidence="12" id="KW-1185">Reference proteome</keyword>
<accession>A0A7J6ENJ7</accession>
<dbReference type="InterPro" id="IPR044878">
    <property type="entry name" value="UbiA_sf"/>
</dbReference>
<evidence type="ECO:0000256" key="7">
    <source>
        <dbReference type="ARBA" id="ARBA00022946"/>
    </source>
</evidence>
<evidence type="ECO:0000256" key="6">
    <source>
        <dbReference type="ARBA" id="ARBA00022692"/>
    </source>
</evidence>
<keyword evidence="6 10" id="KW-0812">Transmembrane</keyword>